<feature type="domain" description="J" evidence="3">
    <location>
        <begin position="9"/>
        <end position="95"/>
    </location>
</feature>
<evidence type="ECO:0000313" key="5">
    <source>
        <dbReference type="Proteomes" id="UP000814176"/>
    </source>
</evidence>
<dbReference type="RefSeq" id="XP_047783795.1">
    <property type="nucleotide sequence ID" value="XM_047917086.1"/>
</dbReference>
<comment type="caution">
    <text evidence="4">The sequence shown here is derived from an EMBL/GenBank/DDBJ whole genome shotgun (WGS) entry which is preliminary data.</text>
</comment>
<dbReference type="SUPFAM" id="SSF46565">
    <property type="entry name" value="Chaperone J-domain"/>
    <property type="match status" value="1"/>
</dbReference>
<dbReference type="InterPro" id="IPR001623">
    <property type="entry name" value="DnaJ_domain"/>
</dbReference>
<dbReference type="GeneID" id="71997818"/>
<dbReference type="Pfam" id="PF00226">
    <property type="entry name" value="DnaJ"/>
    <property type="match status" value="1"/>
</dbReference>
<proteinExistence type="predicted"/>
<dbReference type="Proteomes" id="UP000814176">
    <property type="component" value="Unassembled WGS sequence"/>
</dbReference>
<dbReference type="PROSITE" id="PS50088">
    <property type="entry name" value="ANK_REPEAT"/>
    <property type="match status" value="1"/>
</dbReference>
<feature type="compositionally biased region" description="Basic and acidic residues" evidence="2">
    <location>
        <begin position="208"/>
        <end position="218"/>
    </location>
</feature>
<dbReference type="PROSITE" id="PS50297">
    <property type="entry name" value="ANK_REP_REGION"/>
    <property type="match status" value="1"/>
</dbReference>
<keyword evidence="5" id="KW-1185">Reference proteome</keyword>
<feature type="compositionally biased region" description="Low complexity" evidence="2">
    <location>
        <begin position="198"/>
        <end position="207"/>
    </location>
</feature>
<feature type="compositionally biased region" description="Basic and acidic residues" evidence="2">
    <location>
        <begin position="153"/>
        <end position="192"/>
    </location>
</feature>
<feature type="repeat" description="ANK" evidence="1">
    <location>
        <begin position="270"/>
        <end position="302"/>
    </location>
</feature>
<dbReference type="SUPFAM" id="SSF48403">
    <property type="entry name" value="Ankyrin repeat"/>
    <property type="match status" value="1"/>
</dbReference>
<organism evidence="4 5">
    <name type="scientific">Rhodofomes roseus</name>
    <dbReference type="NCBI Taxonomy" id="34475"/>
    <lineage>
        <taxon>Eukaryota</taxon>
        <taxon>Fungi</taxon>
        <taxon>Dikarya</taxon>
        <taxon>Basidiomycota</taxon>
        <taxon>Agaricomycotina</taxon>
        <taxon>Agaricomycetes</taxon>
        <taxon>Polyporales</taxon>
        <taxon>Rhodofomes</taxon>
    </lineage>
</organism>
<feature type="region of interest" description="Disordered" evidence="2">
    <location>
        <begin position="65"/>
        <end position="96"/>
    </location>
</feature>
<feature type="region of interest" description="Disordered" evidence="2">
    <location>
        <begin position="414"/>
        <end position="554"/>
    </location>
</feature>
<feature type="compositionally biased region" description="Basic residues" evidence="2">
    <location>
        <begin position="482"/>
        <end position="495"/>
    </location>
</feature>
<accession>A0ABQ8KUP6</accession>
<dbReference type="Gene3D" id="1.25.40.20">
    <property type="entry name" value="Ankyrin repeat-containing domain"/>
    <property type="match status" value="1"/>
</dbReference>
<reference evidence="4 5" key="1">
    <citation type="journal article" date="2021" name="Environ. Microbiol.">
        <title>Gene family expansions and transcriptome signatures uncover fungal adaptations to wood decay.</title>
        <authorList>
            <person name="Hage H."/>
            <person name="Miyauchi S."/>
            <person name="Viragh M."/>
            <person name="Drula E."/>
            <person name="Min B."/>
            <person name="Chaduli D."/>
            <person name="Navarro D."/>
            <person name="Favel A."/>
            <person name="Norest M."/>
            <person name="Lesage-Meessen L."/>
            <person name="Balint B."/>
            <person name="Merenyi Z."/>
            <person name="de Eugenio L."/>
            <person name="Morin E."/>
            <person name="Martinez A.T."/>
            <person name="Baldrian P."/>
            <person name="Stursova M."/>
            <person name="Martinez M.J."/>
            <person name="Novotny C."/>
            <person name="Magnuson J.K."/>
            <person name="Spatafora J.W."/>
            <person name="Maurice S."/>
            <person name="Pangilinan J."/>
            <person name="Andreopoulos W."/>
            <person name="LaButti K."/>
            <person name="Hundley H."/>
            <person name="Na H."/>
            <person name="Kuo A."/>
            <person name="Barry K."/>
            <person name="Lipzen A."/>
            <person name="Henrissat B."/>
            <person name="Riley R."/>
            <person name="Ahrendt S."/>
            <person name="Nagy L.G."/>
            <person name="Grigoriev I.V."/>
            <person name="Martin F."/>
            <person name="Rosso M.N."/>
        </authorList>
    </citation>
    <scope>NUCLEOTIDE SEQUENCE [LARGE SCALE GENOMIC DNA]</scope>
    <source>
        <strain evidence="4 5">CIRM-BRFM 1785</strain>
    </source>
</reference>
<feature type="compositionally biased region" description="Low complexity" evidence="2">
    <location>
        <begin position="472"/>
        <end position="481"/>
    </location>
</feature>
<feature type="region of interest" description="Disordered" evidence="2">
    <location>
        <begin position="135"/>
        <end position="218"/>
    </location>
</feature>
<dbReference type="SMART" id="SM00248">
    <property type="entry name" value="ANK"/>
    <property type="match status" value="2"/>
</dbReference>
<sequence>MVRHSTVVEAYGILGIEEDSSLEVVKSAYKQLALRTHPDKNPGNEDATAQFQRISEAYNVLVKHLDRSSSPPRRPPHSHSYSPFNDDSDDYDEFDYYDDYDDYDEDYEDLNFYMFLFEELLRGRANRYANMRYNRHKPTAPESPEQYQARISRMREEQEQAEARRKREEAARKEAQQRERERESRQAEERQRVKVAQKKAQAAASQKSVEEKARTREQHLQRLRSEIFAAARRGDSARVKKGVYEDNVDAAGGEIRKGGEKFVETLPNDPRETLLHIAAKCGDAELVEWLDSHGAESDERDGQNFAAFHVALQAGHISVVKYFISTYEPQDSDHEDIYRRPEPSSLLRLAVGSREPEAVWTVLENRLATQEDIVAEWPFVNSAAGKATIVGTGGRKQEGKYEEIRNLLVTYGHLPPESQATEPQSSEARTTNGRAVNGGTSRPATHFNSRKSPYPSPPPEAGEDGYAHQDTSSSGRGYRGQPRYRRPYKQYHQHRHDSPSTASDRASSDEIPPSPVTDASLQNQPPYARGRGRGRGGYRGRGRGRGRGGGQAPS</sequence>
<feature type="compositionally biased region" description="Acidic residues" evidence="2">
    <location>
        <begin position="86"/>
        <end position="96"/>
    </location>
</feature>
<evidence type="ECO:0000313" key="4">
    <source>
        <dbReference type="EMBL" id="KAH9842748.1"/>
    </source>
</evidence>
<feature type="compositionally biased region" description="Basic residues" evidence="2">
    <location>
        <begin position="530"/>
        <end position="546"/>
    </location>
</feature>
<dbReference type="EMBL" id="JADCUA010000002">
    <property type="protein sequence ID" value="KAH9842748.1"/>
    <property type="molecule type" value="Genomic_DNA"/>
</dbReference>
<dbReference type="InterPro" id="IPR036869">
    <property type="entry name" value="J_dom_sf"/>
</dbReference>
<evidence type="ECO:0000256" key="2">
    <source>
        <dbReference type="SAM" id="MobiDB-lite"/>
    </source>
</evidence>
<keyword evidence="1" id="KW-0040">ANK repeat</keyword>
<protein>
    <submittedName>
        <fullName evidence="4">DnaJ domain-containing protein</fullName>
    </submittedName>
</protein>
<feature type="compositionally biased region" description="Polar residues" evidence="2">
    <location>
        <begin position="418"/>
        <end position="451"/>
    </location>
</feature>
<dbReference type="PROSITE" id="PS50076">
    <property type="entry name" value="DNAJ_2"/>
    <property type="match status" value="1"/>
</dbReference>
<dbReference type="InterPro" id="IPR036770">
    <property type="entry name" value="Ankyrin_rpt-contain_sf"/>
</dbReference>
<dbReference type="PRINTS" id="PR00625">
    <property type="entry name" value="JDOMAIN"/>
</dbReference>
<dbReference type="CDD" id="cd06257">
    <property type="entry name" value="DnaJ"/>
    <property type="match status" value="1"/>
</dbReference>
<name>A0ABQ8KUP6_9APHY</name>
<evidence type="ECO:0000256" key="1">
    <source>
        <dbReference type="PROSITE-ProRule" id="PRU00023"/>
    </source>
</evidence>
<dbReference type="PANTHER" id="PTHR43948:SF10">
    <property type="entry name" value="MRJ, ISOFORM E"/>
    <property type="match status" value="1"/>
</dbReference>
<dbReference type="PANTHER" id="PTHR43948">
    <property type="entry name" value="DNAJ HOMOLOG SUBFAMILY B"/>
    <property type="match status" value="1"/>
</dbReference>
<evidence type="ECO:0000259" key="3">
    <source>
        <dbReference type="PROSITE" id="PS50076"/>
    </source>
</evidence>
<dbReference type="Pfam" id="PF12796">
    <property type="entry name" value="Ank_2"/>
    <property type="match status" value="1"/>
</dbReference>
<dbReference type="InterPro" id="IPR002110">
    <property type="entry name" value="Ankyrin_rpt"/>
</dbReference>
<gene>
    <name evidence="4" type="ORF">C8Q71DRAFT_218708</name>
</gene>
<dbReference type="SMART" id="SM00271">
    <property type="entry name" value="DnaJ"/>
    <property type="match status" value="1"/>
</dbReference>
<dbReference type="Gene3D" id="1.10.287.110">
    <property type="entry name" value="DnaJ domain"/>
    <property type="match status" value="1"/>
</dbReference>